<name>A0A1G5I4G5_9BACT</name>
<sequence length="113" mass="12112">MHALRVLICLAAALVFSGQALADTSSGSSTFNGKTVSYTFTGDVVSALSYAEGSTCRVTARVDGETHRIVIREDRLEWNGASVPLDGFDTVRIVMDKTEARFLVDGQEVVVSP</sequence>
<gene>
    <name evidence="2" type="ORF">SAMN05216233_117110</name>
</gene>
<evidence type="ECO:0008006" key="4">
    <source>
        <dbReference type="Google" id="ProtNLM"/>
    </source>
</evidence>
<keyword evidence="3" id="KW-1185">Reference proteome</keyword>
<accession>A0A1G5I4G5</accession>
<evidence type="ECO:0000313" key="3">
    <source>
        <dbReference type="Proteomes" id="UP000198870"/>
    </source>
</evidence>
<feature type="signal peptide" evidence="1">
    <location>
        <begin position="1"/>
        <end position="22"/>
    </location>
</feature>
<keyword evidence="1" id="KW-0732">Signal</keyword>
<reference evidence="2 3" key="1">
    <citation type="submission" date="2016-10" db="EMBL/GenBank/DDBJ databases">
        <authorList>
            <person name="de Groot N.N."/>
        </authorList>
    </citation>
    <scope>NUCLEOTIDE SEQUENCE [LARGE SCALE GENOMIC DNA]</scope>
    <source>
        <strain evidence="2 3">AA1</strain>
    </source>
</reference>
<dbReference type="EMBL" id="FMUX01000017">
    <property type="protein sequence ID" value="SCY70943.1"/>
    <property type="molecule type" value="Genomic_DNA"/>
</dbReference>
<feature type="chain" id="PRO_5011620036" description="DUF5666 domain-containing protein" evidence="1">
    <location>
        <begin position="23"/>
        <end position="113"/>
    </location>
</feature>
<dbReference type="AlphaFoldDB" id="A0A1G5I4G5"/>
<dbReference type="RefSeq" id="WP_092213320.1">
    <property type="nucleotide sequence ID" value="NZ_FMUX01000017.1"/>
</dbReference>
<evidence type="ECO:0000256" key="1">
    <source>
        <dbReference type="SAM" id="SignalP"/>
    </source>
</evidence>
<protein>
    <recommendedName>
        <fullName evidence="4">DUF5666 domain-containing protein</fullName>
    </recommendedName>
</protein>
<proteinExistence type="predicted"/>
<dbReference type="Proteomes" id="UP000198870">
    <property type="component" value="Unassembled WGS sequence"/>
</dbReference>
<evidence type="ECO:0000313" key="2">
    <source>
        <dbReference type="EMBL" id="SCY70943.1"/>
    </source>
</evidence>
<organism evidence="2 3">
    <name type="scientific">Desulfoluna spongiiphila</name>
    <dbReference type="NCBI Taxonomy" id="419481"/>
    <lineage>
        <taxon>Bacteria</taxon>
        <taxon>Pseudomonadati</taxon>
        <taxon>Thermodesulfobacteriota</taxon>
        <taxon>Desulfobacteria</taxon>
        <taxon>Desulfobacterales</taxon>
        <taxon>Desulfolunaceae</taxon>
        <taxon>Desulfoluna</taxon>
    </lineage>
</organism>